<evidence type="ECO:0000256" key="1">
    <source>
        <dbReference type="SAM" id="MobiDB-lite"/>
    </source>
</evidence>
<feature type="region of interest" description="Disordered" evidence="1">
    <location>
        <begin position="38"/>
        <end position="59"/>
    </location>
</feature>
<dbReference type="Proteomes" id="UP000053611">
    <property type="component" value="Unassembled WGS sequence"/>
</dbReference>
<proteinExistence type="predicted"/>
<gene>
    <name evidence="2" type="ORF">CC85DRAFT_156610</name>
</gene>
<dbReference type="AlphaFoldDB" id="A0A0J0XH23"/>
<sequence length="187" mass="20275">MPLILMRPLEPCTHTQDARDGLGGKSGVLLSAPAASEALDGLDGRRRGADGGTQNGQMAASTSLRVATPIAMVSVRSRSRPHASRHGTPAVDHRARMHQSRGRVQMFSPLPQASVRPMPLAPLNVLIGSEDQQRVTPGEWRATTVGTRGRCNFANSSCEAGRVIPQYRNTSRFLVPCRTQENTRQEE</sequence>
<keyword evidence="3" id="KW-1185">Reference proteome</keyword>
<dbReference type="EMBL" id="KQ087236">
    <property type="protein sequence ID" value="KLT40327.1"/>
    <property type="molecule type" value="Genomic_DNA"/>
</dbReference>
<organism evidence="2 3">
    <name type="scientific">Cutaneotrichosporon oleaginosum</name>
    <dbReference type="NCBI Taxonomy" id="879819"/>
    <lineage>
        <taxon>Eukaryota</taxon>
        <taxon>Fungi</taxon>
        <taxon>Dikarya</taxon>
        <taxon>Basidiomycota</taxon>
        <taxon>Agaricomycotina</taxon>
        <taxon>Tremellomycetes</taxon>
        <taxon>Trichosporonales</taxon>
        <taxon>Trichosporonaceae</taxon>
        <taxon>Cutaneotrichosporon</taxon>
    </lineage>
</organism>
<protein>
    <submittedName>
        <fullName evidence="2">Uncharacterized protein</fullName>
    </submittedName>
</protein>
<accession>A0A0J0XH23</accession>
<evidence type="ECO:0000313" key="3">
    <source>
        <dbReference type="Proteomes" id="UP000053611"/>
    </source>
</evidence>
<dbReference type="RefSeq" id="XP_018276818.1">
    <property type="nucleotide sequence ID" value="XM_018419620.1"/>
</dbReference>
<feature type="region of interest" description="Disordered" evidence="1">
    <location>
        <begin position="76"/>
        <end position="96"/>
    </location>
</feature>
<dbReference type="GeneID" id="28980223"/>
<reference evidence="2 3" key="1">
    <citation type="submission" date="2015-03" db="EMBL/GenBank/DDBJ databases">
        <title>Genomics and transcriptomics of the oil-accumulating basidiomycete yeast T. oleaginosus allow insights into substrate utilization and the diverse evolutionary trajectories of mating systems in fungi.</title>
        <authorList>
            <consortium name="DOE Joint Genome Institute"/>
            <person name="Kourist R."/>
            <person name="Kracht O."/>
            <person name="Bracharz F."/>
            <person name="Lipzen A."/>
            <person name="Nolan M."/>
            <person name="Ohm R."/>
            <person name="Grigoriev I."/>
            <person name="Sun S."/>
            <person name="Heitman J."/>
            <person name="Bruck T."/>
            <person name="Nowrousian M."/>
        </authorList>
    </citation>
    <scope>NUCLEOTIDE SEQUENCE [LARGE SCALE GENOMIC DNA]</scope>
    <source>
        <strain evidence="2 3">IBC0246</strain>
    </source>
</reference>
<evidence type="ECO:0000313" key="2">
    <source>
        <dbReference type="EMBL" id="KLT40327.1"/>
    </source>
</evidence>
<name>A0A0J0XH23_9TREE</name>